<dbReference type="PANTHER" id="PTHR30561">
    <property type="entry name" value="SMR FAMILY PROTON-DEPENDENT DRUG EFFLUX TRANSPORTER SUGE"/>
    <property type="match status" value="1"/>
</dbReference>
<keyword evidence="6 8" id="KW-0472">Membrane</keyword>
<evidence type="ECO:0000256" key="6">
    <source>
        <dbReference type="ARBA" id="ARBA00023136"/>
    </source>
</evidence>
<evidence type="ECO:0000313" key="10">
    <source>
        <dbReference type="Proteomes" id="UP001499979"/>
    </source>
</evidence>
<name>A0ABP4F139_9ACTN</name>
<dbReference type="RefSeq" id="WP_343906722.1">
    <property type="nucleotide sequence ID" value="NZ_BAAAJE010000006.1"/>
</dbReference>
<comment type="similarity">
    <text evidence="7">Belongs to the drug/metabolite transporter (DMT) superfamily. Small multidrug resistance (SMR) (TC 2.A.7.1) family.</text>
</comment>
<feature type="transmembrane region" description="Helical" evidence="8">
    <location>
        <begin position="85"/>
        <end position="103"/>
    </location>
</feature>
<evidence type="ECO:0000256" key="4">
    <source>
        <dbReference type="ARBA" id="ARBA00022692"/>
    </source>
</evidence>
<organism evidence="9 10">
    <name type="scientific">Nocardioides aquiterrae</name>
    <dbReference type="NCBI Taxonomy" id="203799"/>
    <lineage>
        <taxon>Bacteria</taxon>
        <taxon>Bacillati</taxon>
        <taxon>Actinomycetota</taxon>
        <taxon>Actinomycetes</taxon>
        <taxon>Propionibacteriales</taxon>
        <taxon>Nocardioidaceae</taxon>
        <taxon>Nocardioides</taxon>
    </lineage>
</organism>
<comment type="caution">
    <text evidence="9">The sequence shown here is derived from an EMBL/GenBank/DDBJ whole genome shotgun (WGS) entry which is preliminary data.</text>
</comment>
<dbReference type="InterPro" id="IPR037185">
    <property type="entry name" value="EmrE-like"/>
</dbReference>
<proteinExistence type="inferred from homology"/>
<dbReference type="Gene3D" id="1.10.3730.20">
    <property type="match status" value="1"/>
</dbReference>
<comment type="subcellular location">
    <subcellularLocation>
        <location evidence="1 7">Cell membrane</location>
        <topology evidence="1 7">Multi-pass membrane protein</topology>
    </subcellularLocation>
</comment>
<dbReference type="InterPro" id="IPR000390">
    <property type="entry name" value="Small_drug/metabolite_transptr"/>
</dbReference>
<feature type="transmembrane region" description="Helical" evidence="8">
    <location>
        <begin position="29"/>
        <end position="47"/>
    </location>
</feature>
<evidence type="ECO:0000256" key="7">
    <source>
        <dbReference type="RuleBase" id="RU003942"/>
    </source>
</evidence>
<feature type="transmembrane region" description="Helical" evidence="8">
    <location>
        <begin position="59"/>
        <end position="79"/>
    </location>
</feature>
<dbReference type="InterPro" id="IPR045324">
    <property type="entry name" value="Small_multidrug_res"/>
</dbReference>
<evidence type="ECO:0000256" key="5">
    <source>
        <dbReference type="ARBA" id="ARBA00022989"/>
    </source>
</evidence>
<keyword evidence="10" id="KW-1185">Reference proteome</keyword>
<dbReference type="PANTHER" id="PTHR30561:SF1">
    <property type="entry name" value="MULTIDRUG TRANSPORTER EMRE"/>
    <property type="match status" value="1"/>
</dbReference>
<keyword evidence="2" id="KW-0813">Transport</keyword>
<dbReference type="EMBL" id="BAAAJE010000006">
    <property type="protein sequence ID" value="GAA1134640.1"/>
    <property type="molecule type" value="Genomic_DNA"/>
</dbReference>
<keyword evidence="5 8" id="KW-1133">Transmembrane helix</keyword>
<dbReference type="Proteomes" id="UP001499979">
    <property type="component" value="Unassembled WGS sequence"/>
</dbReference>
<protein>
    <submittedName>
        <fullName evidence="9">Multidrug efflux SMR transporter</fullName>
    </submittedName>
</protein>
<evidence type="ECO:0000256" key="8">
    <source>
        <dbReference type="SAM" id="Phobius"/>
    </source>
</evidence>
<dbReference type="Pfam" id="PF00893">
    <property type="entry name" value="Multi_Drug_Res"/>
    <property type="match status" value="1"/>
</dbReference>
<evidence type="ECO:0000256" key="1">
    <source>
        <dbReference type="ARBA" id="ARBA00004651"/>
    </source>
</evidence>
<evidence type="ECO:0000313" key="9">
    <source>
        <dbReference type="EMBL" id="GAA1134640.1"/>
    </source>
</evidence>
<accession>A0ABP4F139</accession>
<keyword evidence="4 7" id="KW-0812">Transmembrane</keyword>
<keyword evidence="3" id="KW-1003">Cell membrane</keyword>
<reference evidence="10" key="1">
    <citation type="journal article" date="2019" name="Int. J. Syst. Evol. Microbiol.">
        <title>The Global Catalogue of Microorganisms (GCM) 10K type strain sequencing project: providing services to taxonomists for standard genome sequencing and annotation.</title>
        <authorList>
            <consortium name="The Broad Institute Genomics Platform"/>
            <consortium name="The Broad Institute Genome Sequencing Center for Infectious Disease"/>
            <person name="Wu L."/>
            <person name="Ma J."/>
        </authorList>
    </citation>
    <scope>NUCLEOTIDE SEQUENCE [LARGE SCALE GENOMIC DNA]</scope>
    <source>
        <strain evidence="10">JCM 11813</strain>
    </source>
</reference>
<gene>
    <name evidence="9" type="ORF">GCM10009606_13540</name>
</gene>
<evidence type="ECO:0000256" key="3">
    <source>
        <dbReference type="ARBA" id="ARBA00022475"/>
    </source>
</evidence>
<sequence>MAYVWLTVAIGFEVLGTSLLKPSEGLTKLWPSMGAMVSYLLACGMLAQAMREIPTGVAYAMWSGLGTAAIVSIGLVFLGDNLTTATVSGIALIVGGVIVLNLAGAH</sequence>
<dbReference type="SUPFAM" id="SSF103481">
    <property type="entry name" value="Multidrug resistance efflux transporter EmrE"/>
    <property type="match status" value="1"/>
</dbReference>
<evidence type="ECO:0000256" key="2">
    <source>
        <dbReference type="ARBA" id="ARBA00022448"/>
    </source>
</evidence>